<evidence type="ECO:0000313" key="2">
    <source>
        <dbReference type="Proteomes" id="UP000006101"/>
    </source>
</evidence>
<accession>K0BA98</accession>
<proteinExistence type="predicted"/>
<evidence type="ECO:0008006" key="3">
    <source>
        <dbReference type="Google" id="ProtNLM"/>
    </source>
</evidence>
<dbReference type="GeneID" id="13724348"/>
<organism evidence="1 2">
    <name type="scientific">Candidatus Nitrosopumilus koreensis AR1</name>
    <dbReference type="NCBI Taxonomy" id="1229908"/>
    <lineage>
        <taxon>Archaea</taxon>
        <taxon>Nitrososphaerota</taxon>
        <taxon>Nitrososphaeria</taxon>
        <taxon>Nitrosopumilales</taxon>
        <taxon>Nitrosopumilaceae</taxon>
        <taxon>Nitrosopumilus</taxon>
    </lineage>
</organism>
<dbReference type="Proteomes" id="UP000006101">
    <property type="component" value="Chromosome"/>
</dbReference>
<protein>
    <recommendedName>
        <fullName evidence="3">C2H2-type domain-containing protein</fullName>
    </recommendedName>
</protein>
<dbReference type="PATRIC" id="fig|1229908.8.peg.1640"/>
<keyword evidence="2" id="KW-1185">Reference proteome</keyword>
<dbReference type="HOGENOM" id="CLU_2662130_0_0_2"/>
<reference evidence="1 2" key="1">
    <citation type="journal article" date="2012" name="J. Bacteriol.">
        <title>Draft Genome Sequence of an Ammonia-Oxidizing Archaeon, "Candidatus Nitrosopumilus koreensis" AR1, from Marine Sediment.</title>
        <authorList>
            <person name="Park S.J."/>
            <person name="Kim J.G."/>
            <person name="Jung M.Y."/>
            <person name="Kim S.J."/>
            <person name="Cha I.T."/>
            <person name="Kwon K."/>
            <person name="Lee J.H."/>
            <person name="Rhee S.K."/>
        </authorList>
    </citation>
    <scope>NUCLEOTIDE SEQUENCE [LARGE SCALE GENOMIC DNA]</scope>
    <source>
        <strain evidence="1 2">AR1</strain>
    </source>
</reference>
<dbReference type="EMBL" id="CP003842">
    <property type="protein sequence ID" value="AFS81371.1"/>
    <property type="molecule type" value="Genomic_DNA"/>
</dbReference>
<dbReference type="AlphaFoldDB" id="K0BA98"/>
<evidence type="ECO:0000313" key="1">
    <source>
        <dbReference type="EMBL" id="AFS81371.1"/>
    </source>
</evidence>
<gene>
    <name evidence="1" type="ORF">NKOR_07550</name>
</gene>
<dbReference type="RefSeq" id="WP_014963752.1">
    <property type="nucleotide sequence ID" value="NC_018655.1"/>
</dbReference>
<name>K0BA98_9ARCH</name>
<dbReference type="KEGG" id="nkr:NKOR_07550"/>
<sequence length="75" mass="8741">MKYQCKTCNFHWEGTSQTFDEVRDHEKTHLKNKTTVRCKVCNASKSMIDVEHNSDEKWECQNCGNILDMQGLISS</sequence>